<dbReference type="AlphaFoldDB" id="A0A3N2PT79"/>
<dbReference type="EMBL" id="ML119057">
    <property type="protein sequence ID" value="ROT37624.1"/>
    <property type="molecule type" value="Genomic_DNA"/>
</dbReference>
<accession>A0A3N2PT79</accession>
<evidence type="ECO:0000313" key="2">
    <source>
        <dbReference type="Proteomes" id="UP000272025"/>
    </source>
</evidence>
<sequence length="107" mass="11684">MDLRVGWFGPFAFAFAAFCGRPHNIQCQFGDRVIIRTNLSVSVIGRAGPSKTPHLLGSAEAGGSPNLQDHVPPLHLGTIEGNGMTQWYCYAVTQYEYLHPSVAPTLR</sequence>
<protein>
    <submittedName>
        <fullName evidence="1">Uncharacterized protein</fullName>
    </submittedName>
</protein>
<reference evidence="1 2" key="1">
    <citation type="journal article" date="2018" name="Mol. Ecol.">
        <title>The obligate alkalophilic soda-lake fungus Sodiomyces alkalinus has shifted to a protein diet.</title>
        <authorList>
            <person name="Grum-Grzhimaylo A.A."/>
            <person name="Falkoski D.L."/>
            <person name="van den Heuvel J."/>
            <person name="Valero-Jimenez C.A."/>
            <person name="Min B."/>
            <person name="Choi I.G."/>
            <person name="Lipzen A."/>
            <person name="Daum C.G."/>
            <person name="Aanen D.K."/>
            <person name="Tsang A."/>
            <person name="Henrissat B."/>
            <person name="Bilanenko E.N."/>
            <person name="de Vries R.P."/>
            <person name="van Kan J.A.L."/>
            <person name="Grigoriev I.V."/>
            <person name="Debets A.J.M."/>
        </authorList>
    </citation>
    <scope>NUCLEOTIDE SEQUENCE [LARGE SCALE GENOMIC DNA]</scope>
    <source>
        <strain evidence="1 2">F11</strain>
    </source>
</reference>
<evidence type="ECO:0000313" key="1">
    <source>
        <dbReference type="EMBL" id="ROT37624.1"/>
    </source>
</evidence>
<organism evidence="1 2">
    <name type="scientific">Sodiomyces alkalinus (strain CBS 110278 / VKM F-3762 / F11)</name>
    <name type="common">Alkaliphilic filamentous fungus</name>
    <dbReference type="NCBI Taxonomy" id="1314773"/>
    <lineage>
        <taxon>Eukaryota</taxon>
        <taxon>Fungi</taxon>
        <taxon>Dikarya</taxon>
        <taxon>Ascomycota</taxon>
        <taxon>Pezizomycotina</taxon>
        <taxon>Sordariomycetes</taxon>
        <taxon>Hypocreomycetidae</taxon>
        <taxon>Glomerellales</taxon>
        <taxon>Plectosphaerellaceae</taxon>
        <taxon>Sodiomyces</taxon>
    </lineage>
</organism>
<keyword evidence="2" id="KW-1185">Reference proteome</keyword>
<dbReference type="Proteomes" id="UP000272025">
    <property type="component" value="Unassembled WGS sequence"/>
</dbReference>
<gene>
    <name evidence="1" type="ORF">SODALDRAFT_380067</name>
</gene>
<dbReference type="RefSeq" id="XP_028465430.1">
    <property type="nucleotide sequence ID" value="XM_028615090.1"/>
</dbReference>
<dbReference type="GeneID" id="39583567"/>
<proteinExistence type="predicted"/>
<name>A0A3N2PT79_SODAK</name>